<protein>
    <submittedName>
        <fullName evidence="11">General substrate transporter</fullName>
    </submittedName>
</protein>
<feature type="transmembrane region" description="Helical" evidence="9">
    <location>
        <begin position="444"/>
        <end position="465"/>
    </location>
</feature>
<dbReference type="RefSeq" id="XP_070889440.1">
    <property type="nucleotide sequence ID" value="XM_071026712.1"/>
</dbReference>
<keyword evidence="6 9" id="KW-0472">Membrane</keyword>
<feature type="compositionally biased region" description="Basic and acidic residues" evidence="8">
    <location>
        <begin position="527"/>
        <end position="537"/>
    </location>
</feature>
<feature type="region of interest" description="Disordered" evidence="8">
    <location>
        <begin position="514"/>
        <end position="544"/>
    </location>
</feature>
<dbReference type="PRINTS" id="PR00171">
    <property type="entry name" value="SUGRTRNSPORT"/>
</dbReference>
<evidence type="ECO:0000256" key="7">
    <source>
        <dbReference type="RuleBase" id="RU003346"/>
    </source>
</evidence>
<dbReference type="EMBL" id="JBFXLQ010000006">
    <property type="protein sequence ID" value="KAL2870461.1"/>
    <property type="molecule type" value="Genomic_DNA"/>
</dbReference>
<keyword evidence="12" id="KW-1185">Reference proteome</keyword>
<dbReference type="Proteomes" id="UP001610432">
    <property type="component" value="Unassembled WGS sequence"/>
</dbReference>
<dbReference type="NCBIfam" id="TIGR00879">
    <property type="entry name" value="SP"/>
    <property type="match status" value="1"/>
</dbReference>
<feature type="transmembrane region" description="Helical" evidence="9">
    <location>
        <begin position="151"/>
        <end position="170"/>
    </location>
</feature>
<dbReference type="SUPFAM" id="SSF103473">
    <property type="entry name" value="MFS general substrate transporter"/>
    <property type="match status" value="1"/>
</dbReference>
<feature type="transmembrane region" description="Helical" evidence="9">
    <location>
        <begin position="416"/>
        <end position="438"/>
    </location>
</feature>
<dbReference type="PANTHER" id="PTHR48022:SF26">
    <property type="entry name" value="MAJOR FACILITATOR SUPERFAMILY (MFS) PROFILE DOMAIN-CONTAINING PROTEIN-RELATED"/>
    <property type="match status" value="1"/>
</dbReference>
<evidence type="ECO:0000256" key="5">
    <source>
        <dbReference type="ARBA" id="ARBA00022989"/>
    </source>
</evidence>
<feature type="transmembrane region" description="Helical" evidence="9">
    <location>
        <begin position="68"/>
        <end position="86"/>
    </location>
</feature>
<dbReference type="Pfam" id="PF00083">
    <property type="entry name" value="Sugar_tr"/>
    <property type="match status" value="1"/>
</dbReference>
<evidence type="ECO:0000256" key="8">
    <source>
        <dbReference type="SAM" id="MobiDB-lite"/>
    </source>
</evidence>
<evidence type="ECO:0000256" key="2">
    <source>
        <dbReference type="ARBA" id="ARBA00010992"/>
    </source>
</evidence>
<feature type="transmembrane region" description="Helical" evidence="9">
    <location>
        <begin position="345"/>
        <end position="365"/>
    </location>
</feature>
<dbReference type="InterPro" id="IPR005828">
    <property type="entry name" value="MFS_sugar_transport-like"/>
</dbReference>
<reference evidence="11 12" key="1">
    <citation type="submission" date="2024-07" db="EMBL/GenBank/DDBJ databases">
        <title>Section-level genome sequencing and comparative genomics of Aspergillus sections Usti and Cavernicolus.</title>
        <authorList>
            <consortium name="Lawrence Berkeley National Laboratory"/>
            <person name="Nybo J.L."/>
            <person name="Vesth T.C."/>
            <person name="Theobald S."/>
            <person name="Frisvad J.C."/>
            <person name="Larsen T.O."/>
            <person name="Kjaerboelling I."/>
            <person name="Rothschild-Mancinelli K."/>
            <person name="Lyhne E.K."/>
            <person name="Kogle M.E."/>
            <person name="Barry K."/>
            <person name="Clum A."/>
            <person name="Na H."/>
            <person name="Ledsgaard L."/>
            <person name="Lin J."/>
            <person name="Lipzen A."/>
            <person name="Kuo A."/>
            <person name="Riley R."/>
            <person name="Mondo S."/>
            <person name="Labutti K."/>
            <person name="Haridas S."/>
            <person name="Pangalinan J."/>
            <person name="Salamov A.A."/>
            <person name="Simmons B.A."/>
            <person name="Magnuson J.K."/>
            <person name="Chen J."/>
            <person name="Drula E."/>
            <person name="Henrissat B."/>
            <person name="Wiebenga A."/>
            <person name="Lubbers R.J."/>
            <person name="Gomes A.C."/>
            <person name="Macurrencykelacurrency M.R."/>
            <person name="Stajich J."/>
            <person name="Grigoriev I.V."/>
            <person name="Mortensen U.H."/>
            <person name="De Vries R.P."/>
            <person name="Baker S.E."/>
            <person name="Andersen M.R."/>
        </authorList>
    </citation>
    <scope>NUCLEOTIDE SEQUENCE [LARGE SCALE GENOMIC DNA]</scope>
    <source>
        <strain evidence="11 12">CBS 449.75</strain>
    </source>
</reference>
<dbReference type="InterPro" id="IPR020846">
    <property type="entry name" value="MFS_dom"/>
</dbReference>
<evidence type="ECO:0000313" key="11">
    <source>
        <dbReference type="EMBL" id="KAL2870461.1"/>
    </source>
</evidence>
<gene>
    <name evidence="11" type="ORF">BJX67DRAFT_284037</name>
</gene>
<evidence type="ECO:0000256" key="3">
    <source>
        <dbReference type="ARBA" id="ARBA00022448"/>
    </source>
</evidence>
<feature type="transmembrane region" description="Helical" evidence="9">
    <location>
        <begin position="182"/>
        <end position="203"/>
    </location>
</feature>
<evidence type="ECO:0000256" key="6">
    <source>
        <dbReference type="ARBA" id="ARBA00023136"/>
    </source>
</evidence>
<sequence>MAYLKHLTPSGLRGGRLSLWFAVGCGADMALYGYDQGVFGGVVISPDYLRVHDLEGPSRTNLLSTVTAIYNVGCFLGAVSATWVGGKLGRKKSVLLGITIMTIGAVLQTTSYGIPHMMVGRIVSGIGNGINSSTVAVWQTETAPARLKGKLVILQNALLLVGFSISNWLNYGLAFAHGPVSWRFPLAFQLVFIIMIYLVIPWLPESPRWLITKGQDEDALNILSDIEDKPATDAFVLSQLQSIKYTVEYERTNGMSWGDLLRGRGSKKAGTKMIRRLILGMGAQSFQQFSGINVTSYYMPTILTSSVGLSADLARLLAACNSIQYLLWSFLGIRQVDRWGRRNTMIFSAAGQCFCYIIITALIRYNELPGYPNAKQVASASVAFFFLYYVFFGIGTQGIPWLYPTEINSLTMRTKGAALGAATNWILNFMVVEITPIGVQNLGWRFYVIWAVLNAAMVPTMYFFYPETAGRTLEDMDEYYRANPPILVFRDKEAISRKRPERYRIKEEEVIKKNDFGATSQTPATEGAEKIDEEQVQHQETVNS</sequence>
<evidence type="ECO:0000259" key="10">
    <source>
        <dbReference type="PROSITE" id="PS50850"/>
    </source>
</evidence>
<evidence type="ECO:0000313" key="12">
    <source>
        <dbReference type="Proteomes" id="UP001610432"/>
    </source>
</evidence>
<organism evidence="11 12">
    <name type="scientific">Aspergillus lucknowensis</name>
    <dbReference type="NCBI Taxonomy" id="176173"/>
    <lineage>
        <taxon>Eukaryota</taxon>
        <taxon>Fungi</taxon>
        <taxon>Dikarya</taxon>
        <taxon>Ascomycota</taxon>
        <taxon>Pezizomycotina</taxon>
        <taxon>Eurotiomycetes</taxon>
        <taxon>Eurotiomycetidae</taxon>
        <taxon>Eurotiales</taxon>
        <taxon>Aspergillaceae</taxon>
        <taxon>Aspergillus</taxon>
        <taxon>Aspergillus subgen. Nidulantes</taxon>
    </lineage>
</organism>
<keyword evidence="4 9" id="KW-0812">Transmembrane</keyword>
<comment type="subcellular location">
    <subcellularLocation>
        <location evidence="1">Membrane</location>
        <topology evidence="1">Multi-pass membrane protein</topology>
    </subcellularLocation>
</comment>
<name>A0ABR4M158_9EURO</name>
<dbReference type="GeneID" id="98141784"/>
<evidence type="ECO:0000256" key="9">
    <source>
        <dbReference type="SAM" id="Phobius"/>
    </source>
</evidence>
<keyword evidence="3 7" id="KW-0813">Transport</keyword>
<dbReference type="Gene3D" id="1.20.1250.20">
    <property type="entry name" value="MFS general substrate transporter like domains"/>
    <property type="match status" value="1"/>
</dbReference>
<dbReference type="InterPro" id="IPR036259">
    <property type="entry name" value="MFS_trans_sf"/>
</dbReference>
<dbReference type="PANTHER" id="PTHR48022">
    <property type="entry name" value="PLASTIDIC GLUCOSE TRANSPORTER 4"/>
    <property type="match status" value="1"/>
</dbReference>
<feature type="transmembrane region" description="Helical" evidence="9">
    <location>
        <begin position="377"/>
        <end position="395"/>
    </location>
</feature>
<proteinExistence type="inferred from homology"/>
<evidence type="ECO:0000256" key="1">
    <source>
        <dbReference type="ARBA" id="ARBA00004141"/>
    </source>
</evidence>
<feature type="transmembrane region" description="Helical" evidence="9">
    <location>
        <begin position="93"/>
        <end position="112"/>
    </location>
</feature>
<keyword evidence="5 9" id="KW-1133">Transmembrane helix</keyword>
<accession>A0ABR4M158</accession>
<comment type="caution">
    <text evidence="11">The sequence shown here is derived from an EMBL/GenBank/DDBJ whole genome shotgun (WGS) entry which is preliminary data.</text>
</comment>
<dbReference type="InterPro" id="IPR003663">
    <property type="entry name" value="Sugar/inositol_transpt"/>
</dbReference>
<comment type="similarity">
    <text evidence="2 7">Belongs to the major facilitator superfamily. Sugar transporter (TC 2.A.1.1) family.</text>
</comment>
<dbReference type="PROSITE" id="PS50850">
    <property type="entry name" value="MFS"/>
    <property type="match status" value="1"/>
</dbReference>
<evidence type="ECO:0000256" key="4">
    <source>
        <dbReference type="ARBA" id="ARBA00022692"/>
    </source>
</evidence>
<feature type="domain" description="Major facilitator superfamily (MFS) profile" evidence="10">
    <location>
        <begin position="21"/>
        <end position="469"/>
    </location>
</feature>
<dbReference type="InterPro" id="IPR050360">
    <property type="entry name" value="MFS_Sugar_Transporters"/>
</dbReference>
<dbReference type="InterPro" id="IPR005829">
    <property type="entry name" value="Sugar_transporter_CS"/>
</dbReference>
<dbReference type="PROSITE" id="PS00216">
    <property type="entry name" value="SUGAR_TRANSPORT_1"/>
    <property type="match status" value="1"/>
</dbReference>